<dbReference type="PANTHER" id="PTHR13580:SF9">
    <property type="entry name" value="AXIN1 UP-REGULATED 1, ISOFORM A"/>
    <property type="match status" value="1"/>
</dbReference>
<dbReference type="EMBL" id="JTDE01004586">
    <property type="protein sequence ID" value="KAF7254849.1"/>
    <property type="molecule type" value="Genomic_DNA"/>
</dbReference>
<comment type="caution">
    <text evidence="11">The sequence shown here is derived from an EMBL/GenBank/DDBJ whole genome shotgun (WGS) entry which is preliminary data.</text>
</comment>
<reference evidence="11" key="1">
    <citation type="submission" date="2019-07" db="EMBL/GenBank/DDBJ databases">
        <title>Annotation for the trematode Paragonimus miyazaki's.</title>
        <authorList>
            <person name="Choi Y.-J."/>
        </authorList>
    </citation>
    <scope>NUCLEOTIDE SEQUENCE</scope>
    <source>
        <strain evidence="11">Japan</strain>
    </source>
</reference>
<keyword evidence="3" id="KW-0053">Apoptosis</keyword>
<dbReference type="GO" id="GO:0005634">
    <property type="term" value="C:nucleus"/>
    <property type="evidence" value="ECO:0007669"/>
    <property type="project" value="UniProtKB-SubCell"/>
</dbReference>
<dbReference type="OrthoDB" id="5946974at2759"/>
<protein>
    <recommendedName>
        <fullName evidence="10">Cysteine/serine-rich nuclear protein N-terminal domain-containing protein</fullName>
    </recommendedName>
</protein>
<sequence length="699" mass="75825">MSEIIEQSPRSPQVNPTSKTVASSSVVVSPKNAGSDCVVDNVFNKLHERATPSVVGNAKCVHFSGVVVYSFAREQGFSSIPDTGWCSLGMARHHFSVSRYDMHHHQILIRLRRRRRRMLSHNSRVVLNRNNFGKSILSHGLQTKRITNSSAFCDETRMSPGDSCRVPNFPSPPPLSPQSMPERSTFSEFPSPLTSGTNCNAQATPPPPCLSPPSPRRVLANLEDSLISSNAISYPENFDTDSEASLDHIPTVHSLKTVRSSRSRGKLLPIHASARIRMLKESGVTRLDESEREVCLRVRATRSRIGCDCGPRYPCIPGRCSCIEDGVQCQVDKAAFPCSCLAASCHNPSGRTEFSHEQVRAYVHNVLHRVNGEYSSTATSSHSASPQLSIKTLTTLSESSSHTDFAGSSLCGSKACSPSQRVKFTPPLKPRKGTFRLSSGQPTCDKQNMIESSLPPPSSGSTQSFSGCDQTDGRSSPALFASTPTTLDPPVCRVLFHEVEPALPMTCGPNFARSSTPTTLDPPVCRVLFHEAEPALPMTCGPNFARSSTPTGVFVDQGPTPERRAESMIEPPNSTLSHSLSAAALGVHSLSKSQFVGLKQNFCPLIATELPSEPCEVSLAVTDTQAITNEHVPTECDHMVDPNLQAWLDETGQLPTTQTRKQSELTHTVSDCLPCTDFTNNGLRMIAPSSPDSFCDISL</sequence>
<feature type="compositionally biased region" description="Pro residues" evidence="9">
    <location>
        <begin position="204"/>
        <end position="215"/>
    </location>
</feature>
<keyword evidence="6" id="KW-0010">Activator</keyword>
<gene>
    <name evidence="11" type="ORF">EG68_08118</name>
</gene>
<dbReference type="GO" id="GO:0043565">
    <property type="term" value="F:sequence-specific DNA binding"/>
    <property type="evidence" value="ECO:0007669"/>
    <property type="project" value="TreeGrafter"/>
</dbReference>
<keyword evidence="12" id="KW-1185">Reference proteome</keyword>
<feature type="compositionally biased region" description="Polar residues" evidence="9">
    <location>
        <begin position="459"/>
        <end position="469"/>
    </location>
</feature>
<evidence type="ECO:0000256" key="8">
    <source>
        <dbReference type="ARBA" id="ARBA00023242"/>
    </source>
</evidence>
<keyword evidence="4" id="KW-0805">Transcription regulation</keyword>
<feature type="domain" description="Cysteine/serine-rich nuclear protein N-terminal" evidence="10">
    <location>
        <begin position="261"/>
        <end position="366"/>
    </location>
</feature>
<evidence type="ECO:0000256" key="4">
    <source>
        <dbReference type="ARBA" id="ARBA00023015"/>
    </source>
</evidence>
<evidence type="ECO:0000259" key="10">
    <source>
        <dbReference type="Pfam" id="PF16019"/>
    </source>
</evidence>
<dbReference type="PANTHER" id="PTHR13580">
    <property type="entry name" value="TGF-BETA INDUCED APOPTOSIS PROTEIN"/>
    <property type="match status" value="1"/>
</dbReference>
<feature type="non-terminal residue" evidence="11">
    <location>
        <position position="1"/>
    </location>
</feature>
<evidence type="ECO:0000256" key="5">
    <source>
        <dbReference type="ARBA" id="ARBA00023125"/>
    </source>
</evidence>
<evidence type="ECO:0000256" key="9">
    <source>
        <dbReference type="SAM" id="MobiDB-lite"/>
    </source>
</evidence>
<evidence type="ECO:0000256" key="1">
    <source>
        <dbReference type="ARBA" id="ARBA00004123"/>
    </source>
</evidence>
<evidence type="ECO:0000313" key="11">
    <source>
        <dbReference type="EMBL" id="KAF7254849.1"/>
    </source>
</evidence>
<dbReference type="Pfam" id="PF16019">
    <property type="entry name" value="CSRNP_N"/>
    <property type="match status" value="2"/>
</dbReference>
<feature type="region of interest" description="Disordered" evidence="9">
    <location>
        <begin position="157"/>
        <end position="216"/>
    </location>
</feature>
<name>A0A8S9YJ93_9TREM</name>
<feature type="compositionally biased region" description="Polar residues" evidence="9">
    <location>
        <begin position="436"/>
        <end position="451"/>
    </location>
</feature>
<dbReference type="GO" id="GO:0006915">
    <property type="term" value="P:apoptotic process"/>
    <property type="evidence" value="ECO:0007669"/>
    <property type="project" value="UniProtKB-KW"/>
</dbReference>
<keyword evidence="7" id="KW-0804">Transcription</keyword>
<organism evidence="11 12">
    <name type="scientific">Paragonimus skrjabini miyazakii</name>
    <dbReference type="NCBI Taxonomy" id="59628"/>
    <lineage>
        <taxon>Eukaryota</taxon>
        <taxon>Metazoa</taxon>
        <taxon>Spiralia</taxon>
        <taxon>Lophotrochozoa</taxon>
        <taxon>Platyhelminthes</taxon>
        <taxon>Trematoda</taxon>
        <taxon>Digenea</taxon>
        <taxon>Plagiorchiida</taxon>
        <taxon>Troglotremata</taxon>
        <taxon>Troglotrematidae</taxon>
        <taxon>Paragonimus</taxon>
    </lineage>
</organism>
<dbReference type="InterPro" id="IPR023260">
    <property type="entry name" value="Cys/Ser-rich_nuc_prot"/>
</dbReference>
<evidence type="ECO:0000256" key="7">
    <source>
        <dbReference type="ARBA" id="ARBA00023163"/>
    </source>
</evidence>
<evidence type="ECO:0000256" key="6">
    <source>
        <dbReference type="ARBA" id="ARBA00023159"/>
    </source>
</evidence>
<proteinExistence type="inferred from homology"/>
<dbReference type="InterPro" id="IPR031972">
    <property type="entry name" value="CSRNP_N"/>
</dbReference>
<evidence type="ECO:0000313" key="12">
    <source>
        <dbReference type="Proteomes" id="UP000822476"/>
    </source>
</evidence>
<dbReference type="Proteomes" id="UP000822476">
    <property type="component" value="Unassembled WGS sequence"/>
</dbReference>
<feature type="compositionally biased region" description="Polar residues" evidence="9">
    <location>
        <begin position="182"/>
        <end position="203"/>
    </location>
</feature>
<accession>A0A8S9YJ93</accession>
<comment type="subcellular location">
    <subcellularLocation>
        <location evidence="1">Nucleus</location>
    </subcellularLocation>
</comment>
<feature type="domain" description="Cysteine/serine-rich nuclear protein N-terminal" evidence="10">
    <location>
        <begin position="59"/>
        <end position="122"/>
    </location>
</feature>
<dbReference type="AlphaFoldDB" id="A0A8S9YJ93"/>
<keyword evidence="5" id="KW-0238">DNA-binding</keyword>
<evidence type="ECO:0000256" key="3">
    <source>
        <dbReference type="ARBA" id="ARBA00022703"/>
    </source>
</evidence>
<keyword evidence="8" id="KW-0539">Nucleus</keyword>
<evidence type="ECO:0000256" key="2">
    <source>
        <dbReference type="ARBA" id="ARBA00008548"/>
    </source>
</evidence>
<feature type="region of interest" description="Disordered" evidence="9">
    <location>
        <begin position="416"/>
        <end position="483"/>
    </location>
</feature>
<dbReference type="GO" id="GO:0000981">
    <property type="term" value="F:DNA-binding transcription factor activity, RNA polymerase II-specific"/>
    <property type="evidence" value="ECO:0007669"/>
    <property type="project" value="TreeGrafter"/>
</dbReference>
<comment type="similarity">
    <text evidence="2">Belongs to the AXUD1 family.</text>
</comment>